<dbReference type="EMBL" id="NJGD01000001">
    <property type="protein sequence ID" value="PJR17055.1"/>
    <property type="molecule type" value="Genomic_DNA"/>
</dbReference>
<protein>
    <submittedName>
        <fullName evidence="4">Transporter</fullName>
    </submittedName>
</protein>
<evidence type="ECO:0000256" key="3">
    <source>
        <dbReference type="ARBA" id="ARBA00036324"/>
    </source>
</evidence>
<dbReference type="GO" id="GO:0006004">
    <property type="term" value="P:fucose metabolic process"/>
    <property type="evidence" value="ECO:0007669"/>
    <property type="project" value="TreeGrafter"/>
</dbReference>
<dbReference type="PANTHER" id="PTHR31690:SF4">
    <property type="entry name" value="FUCOSE MUTAROTASE"/>
    <property type="match status" value="1"/>
</dbReference>
<dbReference type="InterPro" id="IPR007721">
    <property type="entry name" value="RbsD_FucU"/>
</dbReference>
<accession>A0A2J0Z987</accession>
<dbReference type="InterPro" id="IPR050443">
    <property type="entry name" value="RbsD/FucU_mutarotase"/>
</dbReference>
<sequence>MLKGISPVLSPELLSTLRAMGHGDEIALVDGNYPGLEHARRLIRLDGHPLVPVLDAVLSILPIDDFVPEAIFRATVKQDRDALDPVHRDIIACCRKHEPTQPVVPLLGADFYQRVKAAHAVVQTSEPRLYGNVILRKGVIYPGERDA</sequence>
<dbReference type="InterPro" id="IPR023750">
    <property type="entry name" value="RbsD-like_sf"/>
</dbReference>
<organism evidence="4 5">
    <name type="scientific">Rhizobium meliloti</name>
    <name type="common">Ensifer meliloti</name>
    <name type="synonym">Sinorhizobium meliloti</name>
    <dbReference type="NCBI Taxonomy" id="382"/>
    <lineage>
        <taxon>Bacteria</taxon>
        <taxon>Pseudomonadati</taxon>
        <taxon>Pseudomonadota</taxon>
        <taxon>Alphaproteobacteria</taxon>
        <taxon>Hyphomicrobiales</taxon>
        <taxon>Rhizobiaceae</taxon>
        <taxon>Sinorhizobium/Ensifer group</taxon>
        <taxon>Sinorhizobium</taxon>
    </lineage>
</organism>
<comment type="caution">
    <text evidence="4">The sequence shown here is derived from an EMBL/GenBank/DDBJ whole genome shotgun (WGS) entry which is preliminary data.</text>
</comment>
<dbReference type="PANTHER" id="PTHR31690">
    <property type="entry name" value="FUCOSE MUTAROTASE"/>
    <property type="match status" value="1"/>
</dbReference>
<gene>
    <name evidence="4" type="ORF">CEJ86_02390</name>
</gene>
<proteinExistence type="predicted"/>
<dbReference type="GO" id="GO:0036373">
    <property type="term" value="F:L-fucose mutarotase activity"/>
    <property type="evidence" value="ECO:0007669"/>
    <property type="project" value="UniProtKB-EC"/>
</dbReference>
<dbReference type="GO" id="GO:0042806">
    <property type="term" value="F:fucose binding"/>
    <property type="evidence" value="ECO:0007669"/>
    <property type="project" value="TreeGrafter"/>
</dbReference>
<dbReference type="Gene3D" id="3.40.1650.10">
    <property type="entry name" value="RbsD-like domain"/>
    <property type="match status" value="1"/>
</dbReference>
<dbReference type="RefSeq" id="WP_100669702.1">
    <property type="nucleotide sequence ID" value="NZ_NJGD01000001.1"/>
</dbReference>
<evidence type="ECO:0000256" key="2">
    <source>
        <dbReference type="ARBA" id="ARBA00023235"/>
    </source>
</evidence>
<name>A0A2J0Z987_RHIML</name>
<dbReference type="GO" id="GO:0062193">
    <property type="term" value="F:D-ribose pyranase activity"/>
    <property type="evidence" value="ECO:0007669"/>
    <property type="project" value="UniProtKB-EC"/>
</dbReference>
<comment type="catalytic activity">
    <reaction evidence="1">
        <text>beta-D-ribopyranose = beta-D-ribofuranose</text>
        <dbReference type="Rhea" id="RHEA:25432"/>
        <dbReference type="ChEBI" id="CHEBI:27476"/>
        <dbReference type="ChEBI" id="CHEBI:47002"/>
        <dbReference type="EC" id="5.4.99.62"/>
    </reaction>
</comment>
<evidence type="ECO:0000256" key="1">
    <source>
        <dbReference type="ARBA" id="ARBA00000223"/>
    </source>
</evidence>
<comment type="catalytic activity">
    <reaction evidence="3">
        <text>alpha-L-fucose = beta-L-fucose</text>
        <dbReference type="Rhea" id="RHEA:25580"/>
        <dbReference type="ChEBI" id="CHEBI:42548"/>
        <dbReference type="ChEBI" id="CHEBI:42589"/>
        <dbReference type="EC" id="5.1.3.29"/>
    </reaction>
</comment>
<evidence type="ECO:0000313" key="4">
    <source>
        <dbReference type="EMBL" id="PJR17055.1"/>
    </source>
</evidence>
<dbReference type="Proteomes" id="UP000231987">
    <property type="component" value="Unassembled WGS sequence"/>
</dbReference>
<dbReference type="AlphaFoldDB" id="A0A2J0Z987"/>
<reference evidence="4 5" key="1">
    <citation type="submission" date="2017-06" db="EMBL/GenBank/DDBJ databases">
        <title>Ensifer strains isolated from leguminous trees and herbs display diverse denitrification phenotypes with some acting as strong N2O sinks.</title>
        <authorList>
            <person name="Woliy K."/>
            <person name="Mania D."/>
            <person name="Bakken L.R."/>
            <person name="Frostegard A."/>
        </authorList>
    </citation>
    <scope>NUCLEOTIDE SEQUENCE [LARGE SCALE GENOMIC DNA]</scope>
    <source>
        <strain evidence="4 5">AC50a</strain>
    </source>
</reference>
<keyword evidence="2" id="KW-0413">Isomerase</keyword>
<evidence type="ECO:0000313" key="5">
    <source>
        <dbReference type="Proteomes" id="UP000231987"/>
    </source>
</evidence>
<dbReference type="SUPFAM" id="SSF102546">
    <property type="entry name" value="RbsD-like"/>
    <property type="match status" value="1"/>
</dbReference>
<dbReference type="Pfam" id="PF05025">
    <property type="entry name" value="RbsD_FucU"/>
    <property type="match status" value="1"/>
</dbReference>